<name>A0A1H6LNR9_9PSED</name>
<sequence>MDAGFIHEQGGEVFLKTPSLFFAAPNRREEALELRTPERSNPCTYPE</sequence>
<evidence type="ECO:0000313" key="2">
    <source>
        <dbReference type="Proteomes" id="UP000182272"/>
    </source>
</evidence>
<reference evidence="1 2" key="1">
    <citation type="submission" date="2016-10" db="EMBL/GenBank/DDBJ databases">
        <authorList>
            <person name="de Groot N.N."/>
        </authorList>
    </citation>
    <scope>NUCLEOTIDE SEQUENCE [LARGE SCALE GENOMIC DNA]</scope>
    <source>
        <strain evidence="1 2">LMG 2158</strain>
    </source>
</reference>
<dbReference type="EMBL" id="LT629972">
    <property type="protein sequence ID" value="SEH90270.1"/>
    <property type="molecule type" value="Genomic_DNA"/>
</dbReference>
<dbReference type="Proteomes" id="UP000182272">
    <property type="component" value="Chromosome I"/>
</dbReference>
<organism evidence="1 2">
    <name type="scientific">Pseudomonas asplenii</name>
    <dbReference type="NCBI Taxonomy" id="53407"/>
    <lineage>
        <taxon>Bacteria</taxon>
        <taxon>Pseudomonadati</taxon>
        <taxon>Pseudomonadota</taxon>
        <taxon>Gammaproteobacteria</taxon>
        <taxon>Pseudomonadales</taxon>
        <taxon>Pseudomonadaceae</taxon>
        <taxon>Pseudomonas</taxon>
    </lineage>
</organism>
<evidence type="ECO:0000313" key="1">
    <source>
        <dbReference type="EMBL" id="SEH90270.1"/>
    </source>
</evidence>
<dbReference type="AlphaFoldDB" id="A0A1H6LNR9"/>
<proteinExistence type="predicted"/>
<accession>A0A1H6LNR9</accession>
<protein>
    <submittedName>
        <fullName evidence="1">Uncharacterized protein</fullName>
    </submittedName>
</protein>
<gene>
    <name evidence="1" type="ORF">SAMN05216581_0419</name>
</gene>